<sequence>MELSRPIDKTPEGAFGMAERAILLVYITMEGLMSSNLTIGASAQIFASTSISDGSHPFFQYDSQTVDKLKAELRLLSKQALQGIAIAKQEGVDISEQVNNMSYLIQDKLTGSSQGLEVKYRHQITMRERYCRQIMEKICKKKFMKTDQNAVSLLKSRLKRLECLASKYISLANGRDIDIAEPTVNMIMSISSSPSANELHQLQEIRYLHLVKVLEKYCSEICTRINRSYFTKVNQSVTSDLKWDLQLLVITTGEYTKIANKEGVDIQSQIKNIIATILNAPSFDDPHQSKELIYRQQLLLRSAYCSQIIRKVTEHRIRRTADAARNMPELAKQVEWITTCEKWLLDRLPKEELPLVQHPEVVKIECQWLESKLEGMMKKILAKARVSTPLNIVFK</sequence>
<dbReference type="EMBL" id="LN879502">
    <property type="protein sequence ID" value="CUI17023.1"/>
    <property type="molecule type" value="Genomic_DNA"/>
</dbReference>
<reference evidence="2" key="1">
    <citation type="submission" date="2015-09" db="EMBL/GenBank/DDBJ databases">
        <authorList>
            <person name="Bertelli C."/>
        </authorList>
    </citation>
    <scope>NUCLEOTIDE SEQUENCE [LARGE SCALE GENOMIC DNA]</scope>
    <source>
        <strain evidence="2">KNic</strain>
    </source>
</reference>
<accession>A0A0U5JF62</accession>
<name>A0A0U5JF62_9BACT</name>
<protein>
    <submittedName>
        <fullName evidence="1">Uncharacterized protein</fullName>
    </submittedName>
</protein>
<gene>
    <name evidence="1" type="ORF">PNK_1410</name>
</gene>
<proteinExistence type="predicted"/>
<dbReference type="AlphaFoldDB" id="A0A0U5JF62"/>
<evidence type="ECO:0000313" key="1">
    <source>
        <dbReference type="EMBL" id="CUI17023.1"/>
    </source>
</evidence>
<keyword evidence="2" id="KW-1185">Reference proteome</keyword>
<dbReference type="Proteomes" id="UP000069902">
    <property type="component" value="Chromosome cPNK"/>
</dbReference>
<organism evidence="1 2">
    <name type="scientific">Candidatus Protochlamydia naegleriophila</name>
    <dbReference type="NCBI Taxonomy" id="389348"/>
    <lineage>
        <taxon>Bacteria</taxon>
        <taxon>Pseudomonadati</taxon>
        <taxon>Chlamydiota</taxon>
        <taxon>Chlamydiia</taxon>
        <taxon>Parachlamydiales</taxon>
        <taxon>Parachlamydiaceae</taxon>
        <taxon>Candidatus Protochlamydia</taxon>
    </lineage>
</organism>
<dbReference type="KEGG" id="pnl:PNK_1410"/>
<dbReference type="InParanoid" id="A0A0U5JF62"/>
<evidence type="ECO:0000313" key="2">
    <source>
        <dbReference type="Proteomes" id="UP000069902"/>
    </source>
</evidence>
<dbReference type="PATRIC" id="fig|389348.3.peg.1578"/>